<name>A0A1G6AY85_EUBOX</name>
<dbReference type="SMART" id="SM00507">
    <property type="entry name" value="HNHc"/>
    <property type="match status" value="1"/>
</dbReference>
<keyword evidence="2" id="KW-0540">Nuclease</keyword>
<dbReference type="InterPro" id="IPR003615">
    <property type="entry name" value="HNH_nuc"/>
</dbReference>
<evidence type="ECO:0000313" key="3">
    <source>
        <dbReference type="Proteomes" id="UP000199228"/>
    </source>
</evidence>
<dbReference type="GO" id="GO:0008270">
    <property type="term" value="F:zinc ion binding"/>
    <property type="evidence" value="ECO:0007669"/>
    <property type="project" value="InterPro"/>
</dbReference>
<sequence length="517" mass="59071">MSRKNWVFICNTSQYDIIAAFSNLNELYWKQSVNVSVGDTVYIYVGKPYSAIMYKCKVLEVDSEKDLIDDSPYVVNGYNFEDYGRYMRIKLEKSFDEDEFPLESLKENGLKTVQGPSIISDSLLNYLENKTNSGVDDIRVLFCNIAYMQFYAGTTDGDVPVNGGEYVKIHHDALEKYNYHEESDGFVYGFVETKYQDGFESGKYPKQIHIENIDKAYAGQDSIDNVTVIFCAKSDLYRKTVIVGWYKNATVYRNRMFFDDRQYNLKAKYSECVLLDEMDRNYVINRAKSSEDKVGMGQSNVWYANKKAEEIKVKQDVLRYIDNYKNAENKRNFIKPIPEDKEEQVKHALGLDDESLKEYAEATVSKEPVAVSVSTKRFERSAYIAEYAKRRANGICQLCKEPAPFKKPDGTPFLETHHIIELANGGSDSIDNTVALCPNCHRKMHYGKKSVDDIRKLQESNIKSNSSVGVGAKVKHTRYGQGKIIEIRDDDATIVFGNQKKLIRLSSALTNGIISLL</sequence>
<dbReference type="Pfam" id="PF01844">
    <property type="entry name" value="HNH"/>
    <property type="match status" value="1"/>
</dbReference>
<dbReference type="EMBL" id="FMXR01000007">
    <property type="protein sequence ID" value="SDB13345.1"/>
    <property type="molecule type" value="Genomic_DNA"/>
</dbReference>
<dbReference type="GO" id="GO:0003676">
    <property type="term" value="F:nucleic acid binding"/>
    <property type="evidence" value="ECO:0007669"/>
    <property type="project" value="InterPro"/>
</dbReference>
<feature type="domain" description="HNH nuclease" evidence="1">
    <location>
        <begin position="383"/>
        <end position="442"/>
    </location>
</feature>
<keyword evidence="2" id="KW-0378">Hydrolase</keyword>
<gene>
    <name evidence="2" type="ORF">SAMN02910417_01022</name>
</gene>
<proteinExistence type="predicted"/>
<evidence type="ECO:0000259" key="1">
    <source>
        <dbReference type="SMART" id="SM00507"/>
    </source>
</evidence>
<protein>
    <submittedName>
        <fullName evidence="2">HNH endonuclease</fullName>
    </submittedName>
</protein>
<evidence type="ECO:0000313" key="2">
    <source>
        <dbReference type="EMBL" id="SDB13345.1"/>
    </source>
</evidence>
<reference evidence="2 3" key="1">
    <citation type="submission" date="2016-10" db="EMBL/GenBank/DDBJ databases">
        <authorList>
            <person name="de Groot N.N."/>
        </authorList>
    </citation>
    <scope>NUCLEOTIDE SEQUENCE [LARGE SCALE GENOMIC DNA]</scope>
    <source>
        <strain evidence="2 3">DSM 3217</strain>
    </source>
</reference>
<dbReference type="STRING" id="1732.SAMN02910417_01022"/>
<dbReference type="RefSeq" id="WP_242870532.1">
    <property type="nucleotide sequence ID" value="NZ_FMXR01000007.1"/>
</dbReference>
<dbReference type="CDD" id="cd00085">
    <property type="entry name" value="HNHc"/>
    <property type="match status" value="1"/>
</dbReference>
<dbReference type="Proteomes" id="UP000199228">
    <property type="component" value="Unassembled WGS sequence"/>
</dbReference>
<dbReference type="GO" id="GO:0004519">
    <property type="term" value="F:endonuclease activity"/>
    <property type="evidence" value="ECO:0007669"/>
    <property type="project" value="UniProtKB-KW"/>
</dbReference>
<organism evidence="2 3">
    <name type="scientific">Eubacterium oxidoreducens</name>
    <dbReference type="NCBI Taxonomy" id="1732"/>
    <lineage>
        <taxon>Bacteria</taxon>
        <taxon>Bacillati</taxon>
        <taxon>Bacillota</taxon>
        <taxon>Clostridia</taxon>
        <taxon>Eubacteriales</taxon>
        <taxon>Eubacteriaceae</taxon>
        <taxon>Eubacterium</taxon>
    </lineage>
</organism>
<dbReference type="AlphaFoldDB" id="A0A1G6AY85"/>
<accession>A0A1G6AY85</accession>
<keyword evidence="2" id="KW-0255">Endonuclease</keyword>
<keyword evidence="3" id="KW-1185">Reference proteome</keyword>
<dbReference type="Gene3D" id="1.10.30.50">
    <property type="match status" value="1"/>
</dbReference>
<dbReference type="InterPro" id="IPR002711">
    <property type="entry name" value="HNH"/>
</dbReference>